<organism evidence="1 2">
    <name type="scientific">Tahibacter amnicola</name>
    <dbReference type="NCBI Taxonomy" id="2976241"/>
    <lineage>
        <taxon>Bacteria</taxon>
        <taxon>Pseudomonadati</taxon>
        <taxon>Pseudomonadota</taxon>
        <taxon>Gammaproteobacteria</taxon>
        <taxon>Lysobacterales</taxon>
        <taxon>Rhodanobacteraceae</taxon>
        <taxon>Tahibacter</taxon>
    </lineage>
</organism>
<gene>
    <name evidence="1" type="ORF">N4264_19645</name>
</gene>
<dbReference type="RefSeq" id="WP_261693923.1">
    <property type="nucleotide sequence ID" value="NZ_CP104694.1"/>
</dbReference>
<dbReference type="Gene3D" id="2.60.40.10">
    <property type="entry name" value="Immunoglobulins"/>
    <property type="match status" value="1"/>
</dbReference>
<dbReference type="InterPro" id="IPR013783">
    <property type="entry name" value="Ig-like_fold"/>
</dbReference>
<dbReference type="Proteomes" id="UP001064632">
    <property type="component" value="Chromosome"/>
</dbReference>
<sequence>MFHWVGTSPNFHGRKSPSSGTSSWSVMHAFILSALLPAAAAGTPSDGIQVTPCEFGEVYQGQPASCYLEFANTTDKPVRISDIQPVFKGDRATEESMELAPGATSQVKLDLDTSVDVGNIQHYVNFRTSAGGDIRVAQAKGFVVSIIDQVKPVLDAGVVDLAVENRESRALEFSSSDVPDFRLLKVVEAPNYASVSIHENGKRVSVQIKSDTEWGLHEDWVKLAIDSPHQKSLAFRLKADVRGDVVPAANPYTLELVRRGNRNEFLIRLDDRTGAELKIGKLTLDGLVGSAAAVPCVPAKPSCQNVKLHISDDQPLGSIRGRVLVELPGKKRTLPIDAWGLAIRKETKVVSMEEEMAKASKASATSGALPAGGQSAATAGGKFTDQVKKAVATANVPPDQAGTGPLLRWEVANESSIYGYGIYRASQESGPFSRVNADIIRKVSVDGSGSSYAWRDNSAVSGQTYWYYIGAIHHTGKKEKLGEPAKVVAK</sequence>
<name>A0ABY6BAW5_9GAMM</name>
<protein>
    <submittedName>
        <fullName evidence="1">DUF1573 domain-containing protein</fullName>
    </submittedName>
</protein>
<dbReference type="Pfam" id="PF07610">
    <property type="entry name" value="DUF1573"/>
    <property type="match status" value="1"/>
</dbReference>
<dbReference type="EMBL" id="CP104694">
    <property type="protein sequence ID" value="UXI66947.1"/>
    <property type="molecule type" value="Genomic_DNA"/>
</dbReference>
<evidence type="ECO:0000313" key="1">
    <source>
        <dbReference type="EMBL" id="UXI66947.1"/>
    </source>
</evidence>
<reference evidence="1" key="1">
    <citation type="submission" date="2022-09" db="EMBL/GenBank/DDBJ databases">
        <title>Tahibacter sp. nov., isolated from a fresh water.</title>
        <authorList>
            <person name="Baek J.H."/>
            <person name="Lee J.K."/>
            <person name="Kim J.M."/>
            <person name="Jeon C.O."/>
        </authorList>
    </citation>
    <scope>NUCLEOTIDE SEQUENCE</scope>
    <source>
        <strain evidence="1">W38</strain>
    </source>
</reference>
<evidence type="ECO:0000313" key="2">
    <source>
        <dbReference type="Proteomes" id="UP001064632"/>
    </source>
</evidence>
<proteinExistence type="predicted"/>
<keyword evidence="2" id="KW-1185">Reference proteome</keyword>
<accession>A0ABY6BAW5</accession>
<dbReference type="InterPro" id="IPR011467">
    <property type="entry name" value="DUF1573"/>
</dbReference>